<organism evidence="3 4">
    <name type="scientific">Spartinivicinus marinus</name>
    <dbReference type="NCBI Taxonomy" id="2994442"/>
    <lineage>
        <taxon>Bacteria</taxon>
        <taxon>Pseudomonadati</taxon>
        <taxon>Pseudomonadota</taxon>
        <taxon>Gammaproteobacteria</taxon>
        <taxon>Oceanospirillales</taxon>
        <taxon>Zooshikellaceae</taxon>
        <taxon>Spartinivicinus</taxon>
    </lineage>
</organism>
<dbReference type="Pfam" id="PF20661">
    <property type="entry name" value="SutA-RBD"/>
    <property type="match status" value="1"/>
</dbReference>
<feature type="domain" description="Transcriptional regulator SutA RNAP-binding" evidence="2">
    <location>
        <begin position="5"/>
        <end position="36"/>
    </location>
</feature>
<accession>A0A853I6J5</accession>
<evidence type="ECO:0000256" key="1">
    <source>
        <dbReference type="SAM" id="MobiDB-lite"/>
    </source>
</evidence>
<comment type="caution">
    <text evidence="3">The sequence shown here is derived from an EMBL/GenBank/DDBJ whole genome shotgun (WGS) entry which is preliminary data.</text>
</comment>
<reference evidence="3 4" key="1">
    <citation type="submission" date="2020-07" db="EMBL/GenBank/DDBJ databases">
        <title>Endozoicomonas sp. nov., isolated from sediment.</title>
        <authorList>
            <person name="Gu T."/>
        </authorList>
    </citation>
    <scope>NUCLEOTIDE SEQUENCE [LARGE SCALE GENOMIC DNA]</scope>
    <source>
        <strain evidence="3 4">SM1973</strain>
    </source>
</reference>
<dbReference type="RefSeq" id="WP_180567768.1">
    <property type="nucleotide sequence ID" value="NZ_JACCKB010000007.1"/>
</dbReference>
<gene>
    <name evidence="3" type="ORF">H0A36_06940</name>
</gene>
<dbReference type="AlphaFoldDB" id="A0A853I6J5"/>
<evidence type="ECO:0000313" key="3">
    <source>
        <dbReference type="EMBL" id="NYZ65744.1"/>
    </source>
</evidence>
<sequence>MFIRKAVTHQSIEEQTVAFLKSGGEIVKIPSGISGKKSVADRKREKEENA</sequence>
<feature type="region of interest" description="Disordered" evidence="1">
    <location>
        <begin position="30"/>
        <end position="50"/>
    </location>
</feature>
<evidence type="ECO:0000259" key="2">
    <source>
        <dbReference type="Pfam" id="PF20661"/>
    </source>
</evidence>
<proteinExistence type="predicted"/>
<dbReference type="InterPro" id="IPR049191">
    <property type="entry name" value="SutA_RBD"/>
</dbReference>
<feature type="compositionally biased region" description="Basic and acidic residues" evidence="1">
    <location>
        <begin position="38"/>
        <end position="50"/>
    </location>
</feature>
<dbReference type="EMBL" id="JACCKB010000007">
    <property type="protein sequence ID" value="NYZ65744.1"/>
    <property type="molecule type" value="Genomic_DNA"/>
</dbReference>
<name>A0A853I6J5_9GAMM</name>
<evidence type="ECO:0000313" key="4">
    <source>
        <dbReference type="Proteomes" id="UP000569732"/>
    </source>
</evidence>
<keyword evidence="4" id="KW-1185">Reference proteome</keyword>
<dbReference type="Proteomes" id="UP000569732">
    <property type="component" value="Unassembled WGS sequence"/>
</dbReference>
<protein>
    <recommendedName>
        <fullName evidence="2">Transcriptional regulator SutA RNAP-binding domain-containing protein</fullName>
    </recommendedName>
</protein>